<dbReference type="SMART" id="SM01329">
    <property type="entry name" value="Iso_dh"/>
    <property type="match status" value="1"/>
</dbReference>
<dbReference type="PANTHER" id="PTHR11835:SF34">
    <property type="entry name" value="ISOCITRATE DEHYDROGENASE [NAD] SUBUNIT ALPHA, MITOCHONDRIAL"/>
    <property type="match status" value="1"/>
</dbReference>
<comment type="similarity">
    <text evidence="1">Belongs to the isocitrate and isopropylmalate dehydrogenases family.</text>
</comment>
<protein>
    <submittedName>
        <fullName evidence="4">Isocitrate dehydrogenase [NADP]</fullName>
        <ecNumber evidence="4">1.1.1.42</ecNumber>
    </submittedName>
</protein>
<evidence type="ECO:0000256" key="2">
    <source>
        <dbReference type="ARBA" id="ARBA00023002"/>
    </source>
</evidence>
<organism evidence="4">
    <name type="scientific">uncultured marine phage</name>
    <dbReference type="NCBI Taxonomy" id="707152"/>
    <lineage>
        <taxon>Viruses</taxon>
        <taxon>environmental samples</taxon>
    </lineage>
</organism>
<feature type="domain" description="Isopropylmalate dehydrogenase-like" evidence="3">
    <location>
        <begin position="2"/>
        <end position="333"/>
    </location>
</feature>
<dbReference type="InterPro" id="IPR024084">
    <property type="entry name" value="IsoPropMal-DH-like_dom"/>
</dbReference>
<sequence>MKVTLLVGDGIGKEITESVKEIFKSAGADIQWEELTAGIDVVDEYGTPMPDHVIESIKRNKIALKAPLGTPIGGGFRSVNVELRKRLKLYANVRPVISLDGVDSPLKDGTNIDMVIVRENTEGLYSGIEHYIGDPDNPTAAETIKVITKEASEKISEFAFNLASKREKKNVTISHKANIQKFTDGLFLKTAREVSSKYPTVSHDDLIIDNMMMQLVNRPKTFDVIVAPNFYGDILSDLCASFVGGLGVAAGANIGEEYAVFEAVHGTAPDIAGQNKANPTALLLSAIMMLRHIGQEEVANKIENSLKKTLSEGKSLTGDLGGTSGTTDFTQAIIENL</sequence>
<evidence type="ECO:0000313" key="4">
    <source>
        <dbReference type="EMBL" id="CAG7579788.1"/>
    </source>
</evidence>
<dbReference type="EC" id="1.1.1.42" evidence="4"/>
<dbReference type="EMBL" id="OU342829">
    <property type="protein sequence ID" value="CAG7579788.1"/>
    <property type="molecule type" value="Genomic_DNA"/>
</dbReference>
<dbReference type="GO" id="GO:0004449">
    <property type="term" value="F:isocitrate dehydrogenase (NAD+) activity"/>
    <property type="evidence" value="ECO:0007669"/>
    <property type="project" value="TreeGrafter"/>
</dbReference>
<dbReference type="PANTHER" id="PTHR11835">
    <property type="entry name" value="DECARBOXYLATING DEHYDROGENASES-ISOCITRATE, ISOPROPYLMALATE, TARTRATE"/>
    <property type="match status" value="1"/>
</dbReference>
<keyword evidence="2 4" id="KW-0560">Oxidoreductase</keyword>
<gene>
    <name evidence="4" type="primary">icd</name>
    <name evidence="4" type="ORF">SLAVMIC_00094</name>
</gene>
<evidence type="ECO:0000256" key="1">
    <source>
        <dbReference type="ARBA" id="ARBA00007769"/>
    </source>
</evidence>
<dbReference type="GO" id="GO:0006099">
    <property type="term" value="P:tricarboxylic acid cycle"/>
    <property type="evidence" value="ECO:0007669"/>
    <property type="project" value="TreeGrafter"/>
</dbReference>
<dbReference type="GO" id="GO:0006102">
    <property type="term" value="P:isocitrate metabolic process"/>
    <property type="evidence" value="ECO:0007669"/>
    <property type="project" value="TreeGrafter"/>
</dbReference>
<dbReference type="Gene3D" id="3.40.718.10">
    <property type="entry name" value="Isopropylmalate Dehydrogenase"/>
    <property type="match status" value="1"/>
</dbReference>
<dbReference type="GO" id="GO:0004450">
    <property type="term" value="F:isocitrate dehydrogenase (NADP+) activity"/>
    <property type="evidence" value="ECO:0007669"/>
    <property type="project" value="UniProtKB-EC"/>
</dbReference>
<dbReference type="SUPFAM" id="SSF53659">
    <property type="entry name" value="Isocitrate/Isopropylmalate dehydrogenase-like"/>
    <property type="match status" value="1"/>
</dbReference>
<evidence type="ECO:0000259" key="3">
    <source>
        <dbReference type="SMART" id="SM01329"/>
    </source>
</evidence>
<proteinExistence type="inferred from homology"/>
<dbReference type="Pfam" id="PF00180">
    <property type="entry name" value="Iso_dh"/>
    <property type="match status" value="1"/>
</dbReference>
<accession>A0A8D9C9D8</accession>
<reference evidence="4" key="1">
    <citation type="submission" date="2021-06" db="EMBL/GenBank/DDBJ databases">
        <authorList>
            <person name="Gannon L."/>
            <person name="Redgwell R T."/>
            <person name="Michniewski S."/>
            <person name="Harrison D C."/>
            <person name="Millard A."/>
        </authorList>
    </citation>
    <scope>NUCLEOTIDE SEQUENCE</scope>
</reference>
<name>A0A8D9C9D8_9VIRU</name>